<proteinExistence type="predicted"/>
<dbReference type="GeneID" id="18911167"/>
<dbReference type="EMBL" id="JH930473">
    <property type="protein sequence ID" value="EKM54297.1"/>
    <property type="molecule type" value="Genomic_DNA"/>
</dbReference>
<dbReference type="InParanoid" id="K5WV63"/>
<organism evidence="1 2">
    <name type="scientific">Phanerochaete carnosa (strain HHB-10118-sp)</name>
    <name type="common">White-rot fungus</name>
    <name type="synonym">Peniophora carnosa</name>
    <dbReference type="NCBI Taxonomy" id="650164"/>
    <lineage>
        <taxon>Eukaryota</taxon>
        <taxon>Fungi</taxon>
        <taxon>Dikarya</taxon>
        <taxon>Basidiomycota</taxon>
        <taxon>Agaricomycotina</taxon>
        <taxon>Agaricomycetes</taxon>
        <taxon>Polyporales</taxon>
        <taxon>Phanerochaetaceae</taxon>
        <taxon>Phanerochaete</taxon>
    </lineage>
</organism>
<dbReference type="KEGG" id="pco:PHACADRAFT_196730"/>
<keyword evidence="2" id="KW-1185">Reference proteome</keyword>
<dbReference type="RefSeq" id="XP_007396995.1">
    <property type="nucleotide sequence ID" value="XM_007396933.1"/>
</dbReference>
<protein>
    <recommendedName>
        <fullName evidence="3">F-box domain-containing protein</fullName>
    </recommendedName>
</protein>
<evidence type="ECO:0000313" key="2">
    <source>
        <dbReference type="Proteomes" id="UP000008370"/>
    </source>
</evidence>
<gene>
    <name evidence="1" type="ORF">PHACADRAFT_196730</name>
</gene>
<reference evidence="1 2" key="1">
    <citation type="journal article" date="2012" name="BMC Genomics">
        <title>Comparative genomics of the white-rot fungi, Phanerochaete carnosa and P. chrysosporium, to elucidate the genetic basis of the distinct wood types they colonize.</title>
        <authorList>
            <person name="Suzuki H."/>
            <person name="MacDonald J."/>
            <person name="Syed K."/>
            <person name="Salamov A."/>
            <person name="Hori C."/>
            <person name="Aerts A."/>
            <person name="Henrissat B."/>
            <person name="Wiebenga A."/>
            <person name="vanKuyk P.A."/>
            <person name="Barry K."/>
            <person name="Lindquist E."/>
            <person name="LaButti K."/>
            <person name="Lapidus A."/>
            <person name="Lucas S."/>
            <person name="Coutinho P."/>
            <person name="Gong Y."/>
            <person name="Samejima M."/>
            <person name="Mahadevan R."/>
            <person name="Abou-Zaid M."/>
            <person name="de Vries R.P."/>
            <person name="Igarashi K."/>
            <person name="Yadav J.S."/>
            <person name="Grigoriev I.V."/>
            <person name="Master E.R."/>
        </authorList>
    </citation>
    <scope>NUCLEOTIDE SEQUENCE [LARGE SCALE GENOMIC DNA]</scope>
    <source>
        <strain evidence="1 2">HHB-10118-sp</strain>
    </source>
</reference>
<evidence type="ECO:0008006" key="3">
    <source>
        <dbReference type="Google" id="ProtNLM"/>
    </source>
</evidence>
<name>K5WV63_PHACS</name>
<sequence>MDTIAPSAIGSLPNEITIELLGLLPPVDMVDHRTKTLVDSTPTLQYKLQLFLSGMIAADSLGEQDILRSLTCLERRESHWKSYQLLSTELQLPHDSETFLGFSGNLMVCSGVNSLLFYQLQPGFHKDYPEHWSIGINPDDVTEISMCPRQDLVALTRKRYNAEGSNTGFTVTLSTLSTGEHHPAAVDPAILVQHATLDWSQHRISVNGDLLAVMVIGEEASRQAITELYVWDWRSSILRLNAYHISAVTVTTQTIGVTTFEFLNNYMIMVPMVGTTGNAYVRGREAALYVFDCRHRIPGRNTYHHTPHLTTFQLPKLAIGAIYRELDSVADACNTQRSSEGLSFVEDPALRMIGFQFRVLHSPSMPSACISQESFSPALDEDVLDENGEDYGYRRSRITWSHSTTFCLFVHAGTLVDLCTGRTFQQVIPWDDWAANTRLIRTLGNESFSLGGNISHKRMLIFRIRPNVGIYPPIDAFIFDFPSPPALRHAFQAMDRQATAPWQYIMEPTVLVDRSIFLSEVVTGLPYRKVPTGYWKVPGPNDGGAETHIYLSGNCLLTKKRNSPWRIKAFS</sequence>
<dbReference type="AlphaFoldDB" id="K5WV63"/>
<dbReference type="HOGENOM" id="CLU_515782_0_0_1"/>
<accession>K5WV63</accession>
<dbReference type="OrthoDB" id="2757285at2759"/>
<evidence type="ECO:0000313" key="1">
    <source>
        <dbReference type="EMBL" id="EKM54297.1"/>
    </source>
</evidence>
<dbReference type="Proteomes" id="UP000008370">
    <property type="component" value="Unassembled WGS sequence"/>
</dbReference>